<evidence type="ECO:0000313" key="2">
    <source>
        <dbReference type="EMBL" id="GFH32338.1"/>
    </source>
</evidence>
<dbReference type="AlphaFoldDB" id="A0A6A0AIA4"/>
<organism evidence="2 3">
    <name type="scientific">Haematococcus lacustris</name>
    <name type="common">Green alga</name>
    <name type="synonym">Haematococcus pluvialis</name>
    <dbReference type="NCBI Taxonomy" id="44745"/>
    <lineage>
        <taxon>Eukaryota</taxon>
        <taxon>Viridiplantae</taxon>
        <taxon>Chlorophyta</taxon>
        <taxon>core chlorophytes</taxon>
        <taxon>Chlorophyceae</taxon>
        <taxon>CS clade</taxon>
        <taxon>Chlamydomonadales</taxon>
        <taxon>Haematococcaceae</taxon>
        <taxon>Haematococcus</taxon>
    </lineage>
</organism>
<evidence type="ECO:0000313" key="3">
    <source>
        <dbReference type="Proteomes" id="UP000485058"/>
    </source>
</evidence>
<reference evidence="2 3" key="1">
    <citation type="submission" date="2020-02" db="EMBL/GenBank/DDBJ databases">
        <title>Draft genome sequence of Haematococcus lacustris strain NIES-144.</title>
        <authorList>
            <person name="Morimoto D."/>
            <person name="Nakagawa S."/>
            <person name="Yoshida T."/>
            <person name="Sawayama S."/>
        </authorList>
    </citation>
    <scope>NUCLEOTIDE SEQUENCE [LARGE SCALE GENOMIC DNA]</scope>
    <source>
        <strain evidence="2 3">NIES-144</strain>
    </source>
</reference>
<feature type="compositionally biased region" description="Pro residues" evidence="1">
    <location>
        <begin position="100"/>
        <end position="110"/>
    </location>
</feature>
<accession>A0A6A0AIA4</accession>
<name>A0A6A0AIA4_HAELA</name>
<dbReference type="Proteomes" id="UP000485058">
    <property type="component" value="Unassembled WGS sequence"/>
</dbReference>
<dbReference type="EMBL" id="BLLF01006537">
    <property type="protein sequence ID" value="GFH32338.1"/>
    <property type="molecule type" value="Genomic_DNA"/>
</dbReference>
<feature type="non-terminal residue" evidence="2">
    <location>
        <position position="188"/>
    </location>
</feature>
<sequence>MRSAALATAAREDAEVAAAEAAKAAAQASKEAVAARAAAKAAAKAARKAENIYNWDLSSTSSESGDNEAPCVQLPLASTLVAIRAEPPDAPGSRSAPCSDPWPTPQPPATDPADSASSWQLSSSIFAERMAAPQAQAAREKQLDLDWKRVLSRGALRQHLAVHDSAVTACACTVDQLLARIATQLHQQ</sequence>
<gene>
    <name evidence="2" type="ORF">HaLaN_31545</name>
</gene>
<evidence type="ECO:0000256" key="1">
    <source>
        <dbReference type="SAM" id="MobiDB-lite"/>
    </source>
</evidence>
<protein>
    <submittedName>
        <fullName evidence="2">Uncharacterized protein</fullName>
    </submittedName>
</protein>
<keyword evidence="3" id="KW-1185">Reference proteome</keyword>
<feature type="region of interest" description="Disordered" evidence="1">
    <location>
        <begin position="83"/>
        <end position="118"/>
    </location>
</feature>
<comment type="caution">
    <text evidence="2">The sequence shown here is derived from an EMBL/GenBank/DDBJ whole genome shotgun (WGS) entry which is preliminary data.</text>
</comment>
<proteinExistence type="predicted"/>